<gene>
    <name evidence="5" type="primary">Cnig_chr_V.g20957</name>
    <name evidence="5" type="ORF">B9Z55_020957</name>
</gene>
<dbReference type="PANTHER" id="PTHR45886:SF8">
    <property type="entry name" value="NUCLEAR HORMONE RECEPTOR FAMILY-RELATED"/>
    <property type="match status" value="1"/>
</dbReference>
<dbReference type="Proteomes" id="UP000230233">
    <property type="component" value="Chromosome V"/>
</dbReference>
<dbReference type="InterPro" id="IPR035500">
    <property type="entry name" value="NHR-like_dom_sf"/>
</dbReference>
<keyword evidence="6" id="KW-1185">Reference proteome</keyword>
<dbReference type="Gene3D" id="1.10.565.10">
    <property type="entry name" value="Retinoid X Receptor"/>
    <property type="match status" value="1"/>
</dbReference>
<evidence type="ECO:0000256" key="1">
    <source>
        <dbReference type="ARBA" id="ARBA00005993"/>
    </source>
</evidence>
<comment type="caution">
    <text evidence="5">The sequence shown here is derived from an EMBL/GenBank/DDBJ whole genome shotgun (WGS) entry which is preliminary data.</text>
</comment>
<comment type="similarity">
    <text evidence="1">Belongs to the nuclear hormone receptor family.</text>
</comment>
<evidence type="ECO:0000256" key="2">
    <source>
        <dbReference type="ARBA" id="ARBA00023015"/>
    </source>
</evidence>
<keyword evidence="4" id="KW-0675">Receptor</keyword>
<evidence type="ECO:0000313" key="5">
    <source>
        <dbReference type="EMBL" id="PIC29344.1"/>
    </source>
</evidence>
<evidence type="ECO:0000256" key="4">
    <source>
        <dbReference type="ARBA" id="ARBA00023170"/>
    </source>
</evidence>
<keyword evidence="2" id="KW-0805">Transcription regulation</keyword>
<dbReference type="PANTHER" id="PTHR45886">
    <property type="entry name" value="NUCLEAR HORMONE RECEPTOR FAMILY-RELATED-RELATED"/>
    <property type="match status" value="1"/>
</dbReference>
<dbReference type="SUPFAM" id="SSF48508">
    <property type="entry name" value="Nuclear receptor ligand-binding domain"/>
    <property type="match status" value="1"/>
</dbReference>
<evidence type="ECO:0000313" key="6">
    <source>
        <dbReference type="Proteomes" id="UP000230233"/>
    </source>
</evidence>
<protein>
    <recommendedName>
        <fullName evidence="7">NR LBD domain-containing protein</fullName>
    </recommendedName>
</protein>
<accession>A0A2G5TPY5</accession>
<dbReference type="AlphaFoldDB" id="A0A2G5TPY5"/>
<reference evidence="6" key="1">
    <citation type="submission" date="2017-10" db="EMBL/GenBank/DDBJ databases">
        <title>Rapid genome shrinkage in a self-fertile nematode reveals novel sperm competition proteins.</title>
        <authorList>
            <person name="Yin D."/>
            <person name="Schwarz E.M."/>
            <person name="Thomas C.G."/>
            <person name="Felde R.L."/>
            <person name="Korf I.F."/>
            <person name="Cutter A.D."/>
            <person name="Schartner C.M."/>
            <person name="Ralston E.J."/>
            <person name="Meyer B.J."/>
            <person name="Haag E.S."/>
        </authorList>
    </citation>
    <scope>NUCLEOTIDE SEQUENCE [LARGE SCALE GENOMIC DNA]</scope>
    <source>
        <strain evidence="6">JU1422</strain>
    </source>
</reference>
<evidence type="ECO:0000256" key="3">
    <source>
        <dbReference type="ARBA" id="ARBA00023163"/>
    </source>
</evidence>
<keyword evidence="3" id="KW-0804">Transcription</keyword>
<organism evidence="5 6">
    <name type="scientific">Caenorhabditis nigoni</name>
    <dbReference type="NCBI Taxonomy" id="1611254"/>
    <lineage>
        <taxon>Eukaryota</taxon>
        <taxon>Metazoa</taxon>
        <taxon>Ecdysozoa</taxon>
        <taxon>Nematoda</taxon>
        <taxon>Chromadorea</taxon>
        <taxon>Rhabditida</taxon>
        <taxon>Rhabditina</taxon>
        <taxon>Rhabditomorpha</taxon>
        <taxon>Rhabditoidea</taxon>
        <taxon>Rhabditidae</taxon>
        <taxon>Peloderinae</taxon>
        <taxon>Caenorhabditis</taxon>
    </lineage>
</organism>
<dbReference type="EMBL" id="PDUG01000005">
    <property type="protein sequence ID" value="PIC29344.1"/>
    <property type="molecule type" value="Genomic_DNA"/>
</dbReference>
<name>A0A2G5TPY5_9PELO</name>
<sequence length="85" mass="9810">MVFICNPALVGLSARGQSLISSHRDVYTSLLVEYCLQNYQKLGPSRFVDLLSIYDTISKTKEDLDVHYILCHLNNPTLYYYKIFS</sequence>
<evidence type="ECO:0008006" key="7">
    <source>
        <dbReference type="Google" id="ProtNLM"/>
    </source>
</evidence>
<proteinExistence type="inferred from homology"/>